<dbReference type="InterPro" id="IPR012094">
    <property type="entry name" value="tRNA_Ile_lys_synt"/>
</dbReference>
<evidence type="ECO:0000256" key="5">
    <source>
        <dbReference type="ARBA" id="ARBA00022741"/>
    </source>
</evidence>
<feature type="domain" description="Lysidine-tRNA(Ile) synthetase C-terminal" evidence="9">
    <location>
        <begin position="375"/>
        <end position="446"/>
    </location>
</feature>
<evidence type="ECO:0000313" key="10">
    <source>
        <dbReference type="EMBL" id="HIX35716.1"/>
    </source>
</evidence>
<keyword evidence="4 8" id="KW-0819">tRNA processing</keyword>
<dbReference type="InterPro" id="IPR014729">
    <property type="entry name" value="Rossmann-like_a/b/a_fold"/>
</dbReference>
<organism evidence="10 11">
    <name type="scientific">Candidatus Limosilactobacillus merdigallinarum</name>
    <dbReference type="NCBI Taxonomy" id="2838652"/>
    <lineage>
        <taxon>Bacteria</taxon>
        <taxon>Bacillati</taxon>
        <taxon>Bacillota</taxon>
        <taxon>Bacilli</taxon>
        <taxon>Lactobacillales</taxon>
        <taxon>Lactobacillaceae</taxon>
        <taxon>Limosilactobacillus</taxon>
    </lineage>
</organism>
<evidence type="ECO:0000256" key="6">
    <source>
        <dbReference type="ARBA" id="ARBA00022840"/>
    </source>
</evidence>
<reference evidence="10" key="1">
    <citation type="journal article" date="2021" name="PeerJ">
        <title>Extensive microbial diversity within the chicken gut microbiome revealed by metagenomics and culture.</title>
        <authorList>
            <person name="Gilroy R."/>
            <person name="Ravi A."/>
            <person name="Getino M."/>
            <person name="Pursley I."/>
            <person name="Horton D.L."/>
            <person name="Alikhan N.F."/>
            <person name="Baker D."/>
            <person name="Gharbi K."/>
            <person name="Hall N."/>
            <person name="Watson M."/>
            <person name="Adriaenssens E.M."/>
            <person name="Foster-Nyarko E."/>
            <person name="Jarju S."/>
            <person name="Secka A."/>
            <person name="Antonio M."/>
            <person name="Oren A."/>
            <person name="Chaudhuri R.R."/>
            <person name="La Ragione R."/>
            <person name="Hildebrand F."/>
            <person name="Pallen M.J."/>
        </authorList>
    </citation>
    <scope>NUCLEOTIDE SEQUENCE</scope>
    <source>
        <strain evidence="10">ChiSxjej3B15-572</strain>
    </source>
</reference>
<dbReference type="InterPro" id="IPR012795">
    <property type="entry name" value="tRNA_Ile_lys_synt_N"/>
</dbReference>
<keyword evidence="6" id="KW-0067">ATP-binding</keyword>
<dbReference type="Gene3D" id="3.40.50.620">
    <property type="entry name" value="HUPs"/>
    <property type="match status" value="1"/>
</dbReference>
<dbReference type="PANTHER" id="PTHR43033:SF1">
    <property type="entry name" value="TRNA(ILE)-LYSIDINE SYNTHASE-RELATED"/>
    <property type="match status" value="1"/>
</dbReference>
<dbReference type="AlphaFoldDB" id="A0A9D1VHY7"/>
<name>A0A9D1VHY7_9LACO</name>
<dbReference type="EMBL" id="DXFH01000019">
    <property type="protein sequence ID" value="HIX35716.1"/>
    <property type="molecule type" value="Genomic_DNA"/>
</dbReference>
<dbReference type="HAMAP" id="MF_01161">
    <property type="entry name" value="tRNA_Ile_lys_synt"/>
    <property type="match status" value="1"/>
</dbReference>
<dbReference type="GO" id="GO:0005737">
    <property type="term" value="C:cytoplasm"/>
    <property type="evidence" value="ECO:0007669"/>
    <property type="project" value="UniProtKB-SubCell"/>
</dbReference>
<dbReference type="Proteomes" id="UP000824231">
    <property type="component" value="Unassembled WGS sequence"/>
</dbReference>
<keyword evidence="3 8" id="KW-0436">Ligase</keyword>
<keyword evidence="2 8" id="KW-0963">Cytoplasm</keyword>
<comment type="caution">
    <text evidence="10">The sequence shown here is derived from an EMBL/GenBank/DDBJ whole genome shotgun (WGS) entry which is preliminary data.</text>
</comment>
<reference evidence="10" key="2">
    <citation type="submission" date="2021-04" db="EMBL/GenBank/DDBJ databases">
        <authorList>
            <person name="Gilroy R."/>
        </authorList>
    </citation>
    <scope>NUCLEOTIDE SEQUENCE</scope>
    <source>
        <strain evidence="10">ChiSxjej3B15-572</strain>
    </source>
</reference>
<dbReference type="InterPro" id="IPR011063">
    <property type="entry name" value="TilS/TtcA_N"/>
</dbReference>
<evidence type="ECO:0000256" key="2">
    <source>
        <dbReference type="ARBA" id="ARBA00022490"/>
    </source>
</evidence>
<dbReference type="GO" id="GO:0006400">
    <property type="term" value="P:tRNA modification"/>
    <property type="evidence" value="ECO:0007669"/>
    <property type="project" value="UniProtKB-UniRule"/>
</dbReference>
<dbReference type="InterPro" id="IPR012796">
    <property type="entry name" value="Lysidine-tRNA-synth_C"/>
</dbReference>
<dbReference type="GO" id="GO:0005524">
    <property type="term" value="F:ATP binding"/>
    <property type="evidence" value="ECO:0007669"/>
    <property type="project" value="UniProtKB-KW"/>
</dbReference>
<keyword evidence="5" id="KW-0547">Nucleotide-binding</keyword>
<dbReference type="SMART" id="SM00977">
    <property type="entry name" value="TilS_C"/>
    <property type="match status" value="1"/>
</dbReference>
<dbReference type="EC" id="6.3.4.19" evidence="8"/>
<proteinExistence type="inferred from homology"/>
<comment type="subcellular location">
    <subcellularLocation>
        <location evidence="1 8">Cytoplasm</location>
    </subcellularLocation>
</comment>
<dbReference type="CDD" id="cd01992">
    <property type="entry name" value="TilS_N"/>
    <property type="match status" value="1"/>
</dbReference>
<comment type="catalytic activity">
    <reaction evidence="7 8">
        <text>cytidine(34) in tRNA(Ile2) + L-lysine + ATP = lysidine(34) in tRNA(Ile2) + AMP + diphosphate + H(+)</text>
        <dbReference type="Rhea" id="RHEA:43744"/>
        <dbReference type="Rhea" id="RHEA-COMP:10625"/>
        <dbReference type="Rhea" id="RHEA-COMP:10670"/>
        <dbReference type="ChEBI" id="CHEBI:15378"/>
        <dbReference type="ChEBI" id="CHEBI:30616"/>
        <dbReference type="ChEBI" id="CHEBI:32551"/>
        <dbReference type="ChEBI" id="CHEBI:33019"/>
        <dbReference type="ChEBI" id="CHEBI:82748"/>
        <dbReference type="ChEBI" id="CHEBI:83665"/>
        <dbReference type="ChEBI" id="CHEBI:456215"/>
        <dbReference type="EC" id="6.3.4.19"/>
    </reaction>
</comment>
<evidence type="ECO:0000256" key="4">
    <source>
        <dbReference type="ARBA" id="ARBA00022694"/>
    </source>
</evidence>
<accession>A0A9D1VHY7</accession>
<dbReference type="PANTHER" id="PTHR43033">
    <property type="entry name" value="TRNA(ILE)-LYSIDINE SYNTHASE-RELATED"/>
    <property type="match status" value="1"/>
</dbReference>
<dbReference type="Pfam" id="PF01171">
    <property type="entry name" value="ATP_bind_3"/>
    <property type="match status" value="1"/>
</dbReference>
<dbReference type="SUPFAM" id="SSF52402">
    <property type="entry name" value="Adenine nucleotide alpha hydrolases-like"/>
    <property type="match status" value="1"/>
</dbReference>
<evidence type="ECO:0000256" key="1">
    <source>
        <dbReference type="ARBA" id="ARBA00004496"/>
    </source>
</evidence>
<protein>
    <recommendedName>
        <fullName evidence="8">tRNA(Ile)-lysidine synthase</fullName>
        <ecNumber evidence="8">6.3.4.19</ecNumber>
    </recommendedName>
    <alternativeName>
        <fullName evidence="8">tRNA(Ile)-2-lysyl-cytidine synthase</fullName>
    </alternativeName>
    <alternativeName>
        <fullName evidence="8">tRNA(Ile)-lysidine synthetase</fullName>
    </alternativeName>
</protein>
<dbReference type="SUPFAM" id="SSF82829">
    <property type="entry name" value="MesJ substrate recognition domain-like"/>
    <property type="match status" value="1"/>
</dbReference>
<evidence type="ECO:0000259" key="9">
    <source>
        <dbReference type="SMART" id="SM00977"/>
    </source>
</evidence>
<sequence>MTPLVQRLQRCLNGCRFFSPQSTVVVAVSTGVDSMVLLTALQKLLPATQIVVAHVNHHLRSQSKIEEEYMREYCHTHHLQLMVDEWGDHPDHGIEAAAREERYRFFAHVLRVAHANILLLAHQRDELVETMLMQLLRGGRIDQLMGISSKRQFENGQLTILRPWLDVTKQELIAFAKEHQVRWYEDSTNQEDETLRNRFRNHYIPAMMKENERFKDHCIDYRAQLEDLLAIRDEYLQVIWEKVVQKDQLQITVWQSLSTALRRAVLVKWLDQRGAFQVNAEMLANLTDWLANSKKPSGRMQICHQKQFIKNYSTAKIENVPKLVMNSEPFAETVVKFDQWKRLNEENECLISHNKQIEGLVPVAEMWLQKDQLPLKWRLVHDHDRLRLKGGNHQSVRRLLINSKLSRSKRNDVMVLADHQDEVLWVPPLKTAWLDRTPFAHQSPIVTYLYRRKRKQK</sequence>
<gene>
    <name evidence="8 10" type="primary">tilS</name>
    <name evidence="10" type="ORF">H9856_04885</name>
</gene>
<evidence type="ECO:0000313" key="11">
    <source>
        <dbReference type="Proteomes" id="UP000824231"/>
    </source>
</evidence>
<comment type="similarity">
    <text evidence="8">Belongs to the tRNA(Ile)-lysidine synthase family.</text>
</comment>
<dbReference type="NCBIfam" id="TIGR02432">
    <property type="entry name" value="lysidine_TilS_N"/>
    <property type="match status" value="1"/>
</dbReference>
<comment type="function">
    <text evidence="8">Ligates lysine onto the cytidine present at position 34 of the AUA codon-specific tRNA(Ile) that contains the anticodon CAU, in an ATP-dependent manner. Cytidine is converted to lysidine, thus changing the amino acid specificity of the tRNA from methionine to isoleucine.</text>
</comment>
<dbReference type="GO" id="GO:0032267">
    <property type="term" value="F:tRNA(Ile)-lysidine synthase activity"/>
    <property type="evidence" value="ECO:0007669"/>
    <property type="project" value="UniProtKB-EC"/>
</dbReference>
<evidence type="ECO:0000256" key="7">
    <source>
        <dbReference type="ARBA" id="ARBA00048539"/>
    </source>
</evidence>
<evidence type="ECO:0000256" key="3">
    <source>
        <dbReference type="ARBA" id="ARBA00022598"/>
    </source>
</evidence>
<comment type="caution">
    <text evidence="8">Lacks conserved residue(s) required for the propagation of feature annotation.</text>
</comment>
<evidence type="ECO:0000256" key="8">
    <source>
        <dbReference type="HAMAP-Rule" id="MF_01161"/>
    </source>
</evidence>